<feature type="region of interest" description="Disordered" evidence="2">
    <location>
        <begin position="85"/>
        <end position="117"/>
    </location>
</feature>
<protein>
    <recommendedName>
        <fullName evidence="5">Chromo domain-containing protein</fullName>
    </recommendedName>
</protein>
<feature type="region of interest" description="Disordered" evidence="2">
    <location>
        <begin position="1"/>
        <end position="39"/>
    </location>
</feature>
<evidence type="ECO:0000313" key="4">
    <source>
        <dbReference type="Proteomes" id="UP000574317"/>
    </source>
</evidence>
<dbReference type="Proteomes" id="UP000574317">
    <property type="component" value="Unassembled WGS sequence"/>
</dbReference>
<sequence length="280" mass="31782">MERASNAPENSSRPENTPTSSQPRNRPSNSAAGSSSRHSEMNRLLDDFADDLIHRGGDGMSSLGVPHRPWIMIGTMFKSYSLLTPGQHSRENSLTPSARRGATQTPPAQSAKDLNWKYPGGREATGDFLLCVAHREMDRRRESQPNPTYISEERFPIEEFLGWRIYHDDSVVIHVRWADGSPDTEEPEEIMHIDCAQTLLNFWRRQGGRGSATGLRENRILRVLKSRESRKDKGSELLLCQWIGLPASDRYTTWMSEEEVQDRALGQWLEFKTGVNNIFG</sequence>
<evidence type="ECO:0008006" key="5">
    <source>
        <dbReference type="Google" id="ProtNLM"/>
    </source>
</evidence>
<comment type="caution">
    <text evidence="3">The sequence shown here is derived from an EMBL/GenBank/DDBJ whole genome shotgun (WGS) entry which is preliminary data.</text>
</comment>
<organism evidence="3 4">
    <name type="scientific">Fusarium napiforme</name>
    <dbReference type="NCBI Taxonomy" id="42672"/>
    <lineage>
        <taxon>Eukaryota</taxon>
        <taxon>Fungi</taxon>
        <taxon>Dikarya</taxon>
        <taxon>Ascomycota</taxon>
        <taxon>Pezizomycotina</taxon>
        <taxon>Sordariomycetes</taxon>
        <taxon>Hypocreomycetidae</taxon>
        <taxon>Hypocreales</taxon>
        <taxon>Nectriaceae</taxon>
        <taxon>Fusarium</taxon>
        <taxon>Fusarium fujikuroi species complex</taxon>
    </lineage>
</organism>
<feature type="compositionally biased region" description="Polar residues" evidence="2">
    <location>
        <begin position="85"/>
        <end position="108"/>
    </location>
</feature>
<name>A0A8H5I4V9_9HYPO</name>
<proteinExistence type="predicted"/>
<feature type="compositionally biased region" description="Low complexity" evidence="2">
    <location>
        <begin position="24"/>
        <end position="36"/>
    </location>
</feature>
<reference evidence="3 4" key="1">
    <citation type="submission" date="2020-05" db="EMBL/GenBank/DDBJ databases">
        <title>Identification and distribution of gene clusters putatively required for synthesis of sphingolipid metabolism inhibitors in phylogenetically diverse species of the filamentous fungus Fusarium.</title>
        <authorList>
            <person name="Kim H.-S."/>
            <person name="Busman M."/>
            <person name="Brown D.W."/>
            <person name="Divon H."/>
            <person name="Uhlig S."/>
            <person name="Proctor R.H."/>
        </authorList>
    </citation>
    <scope>NUCLEOTIDE SEQUENCE [LARGE SCALE GENOMIC DNA]</scope>
    <source>
        <strain evidence="3 4">NRRL 25196</strain>
    </source>
</reference>
<evidence type="ECO:0000313" key="3">
    <source>
        <dbReference type="EMBL" id="KAF5529544.1"/>
    </source>
</evidence>
<dbReference type="EMBL" id="JAAOAO010000987">
    <property type="protein sequence ID" value="KAF5529544.1"/>
    <property type="molecule type" value="Genomic_DNA"/>
</dbReference>
<dbReference type="InterPro" id="IPR016197">
    <property type="entry name" value="Chromo-like_dom_sf"/>
</dbReference>
<dbReference type="AlphaFoldDB" id="A0A8H5I4V9"/>
<accession>A0A8H5I4V9</accession>
<keyword evidence="4" id="KW-1185">Reference proteome</keyword>
<feature type="compositionally biased region" description="Polar residues" evidence="2">
    <location>
        <begin position="7"/>
        <end position="23"/>
    </location>
</feature>
<comment type="subunit">
    <text evidence="1">Component of the NuA4 histone acetyltransferase complex.</text>
</comment>
<dbReference type="SUPFAM" id="SSF54160">
    <property type="entry name" value="Chromo domain-like"/>
    <property type="match status" value="1"/>
</dbReference>
<evidence type="ECO:0000256" key="1">
    <source>
        <dbReference type="ARBA" id="ARBA00011353"/>
    </source>
</evidence>
<evidence type="ECO:0000256" key="2">
    <source>
        <dbReference type="SAM" id="MobiDB-lite"/>
    </source>
</evidence>
<gene>
    <name evidence="3" type="ORF">FNAPI_13849</name>
</gene>